<dbReference type="Pfam" id="PF12954">
    <property type="entry name" value="DUF3843"/>
    <property type="match status" value="2"/>
</dbReference>
<evidence type="ECO:0000313" key="7">
    <source>
        <dbReference type="Proteomes" id="UP000448877"/>
    </source>
</evidence>
<organism evidence="1 5">
    <name type="scientific">Bacteroides cellulosilyticus</name>
    <dbReference type="NCBI Taxonomy" id="246787"/>
    <lineage>
        <taxon>Bacteria</taxon>
        <taxon>Pseudomonadati</taxon>
        <taxon>Bacteroidota</taxon>
        <taxon>Bacteroidia</taxon>
        <taxon>Bacteroidales</taxon>
        <taxon>Bacteroidaceae</taxon>
        <taxon>Bacteroides</taxon>
    </lineage>
</organism>
<dbReference type="EMBL" id="VVYV01000010">
    <property type="protein sequence ID" value="KAA5420468.1"/>
    <property type="molecule type" value="Genomic_DNA"/>
</dbReference>
<dbReference type="Proteomes" id="UP000325055">
    <property type="component" value="Unassembled WGS sequence"/>
</dbReference>
<protein>
    <submittedName>
        <fullName evidence="2">DUF3843 family protein</fullName>
    </submittedName>
</protein>
<dbReference type="eggNOG" id="ENOG5032XC3">
    <property type="taxonomic scope" value="Bacteria"/>
</dbReference>
<accession>A0A0N7IEY1</accession>
<dbReference type="EMBL" id="CP012801">
    <property type="protein sequence ID" value="ALJ58667.1"/>
    <property type="molecule type" value="Genomic_DNA"/>
</dbReference>
<dbReference type="Proteomes" id="UP000061809">
    <property type="component" value="Chromosome"/>
</dbReference>
<dbReference type="Proteomes" id="UP000448877">
    <property type="component" value="Unassembled WGS sequence"/>
</dbReference>
<dbReference type="EMBL" id="JAVSNH010000001">
    <property type="protein sequence ID" value="MDT4510387.1"/>
    <property type="molecule type" value="Genomic_DNA"/>
</dbReference>
<reference evidence="4" key="3">
    <citation type="submission" date="2023-08" db="EMBL/GenBank/DDBJ databases">
        <title>Reintroducing virulent viruses to syntetic microbiomes.</title>
        <authorList>
            <person name="Wilde J."/>
            <person name="Boyes R."/>
            <person name="Robinson A.V."/>
            <person name="Daisley B.A."/>
            <person name="Allen-Vercoe E."/>
        </authorList>
    </citation>
    <scope>NUCLEOTIDE SEQUENCE</scope>
    <source>
        <strain evidence="4">225I_12FAA</strain>
    </source>
</reference>
<proteinExistence type="predicted"/>
<dbReference type="Proteomes" id="UP001266995">
    <property type="component" value="Unassembled WGS sequence"/>
</dbReference>
<reference evidence="1 5" key="1">
    <citation type="journal article" date="2015" name="Science">
        <title>Genetic determinants of in vivo fitness and diet responsiveness in multiple human gut Bacteroides.</title>
        <authorList>
            <person name="Wu M."/>
            <person name="McNulty N.P."/>
            <person name="Rodionov D.A."/>
            <person name="Khoroshkin M.S."/>
            <person name="Griffin N.W."/>
            <person name="Cheng J."/>
            <person name="Latreille P."/>
            <person name="Kerstetter R.A."/>
            <person name="Terrapon N."/>
            <person name="Henrissat B."/>
            <person name="Osterman A.L."/>
            <person name="Gordon J.I."/>
        </authorList>
    </citation>
    <scope>NUCLEOTIDE SEQUENCE [LARGE SCALE GENOMIC DNA]</scope>
    <source>
        <strain evidence="1 5">WH2</strain>
    </source>
</reference>
<evidence type="ECO:0000313" key="5">
    <source>
        <dbReference type="Proteomes" id="UP000061809"/>
    </source>
</evidence>
<dbReference type="GeneID" id="66307169"/>
<dbReference type="STRING" id="246787.BcellWH2_01406"/>
<dbReference type="KEGG" id="bcel:BcellWH2_01406"/>
<dbReference type="AlphaFoldDB" id="A0A0N7IEY1"/>
<reference evidence="6 7" key="2">
    <citation type="journal article" date="2019" name="Nat. Med.">
        <title>A library of human gut bacterial isolates paired with longitudinal multiomics data enables mechanistic microbiome research.</title>
        <authorList>
            <person name="Poyet M."/>
            <person name="Groussin M."/>
            <person name="Gibbons S.M."/>
            <person name="Avila-Pacheco J."/>
            <person name="Jiang X."/>
            <person name="Kearney S.M."/>
            <person name="Perrotta A.R."/>
            <person name="Berdy B."/>
            <person name="Zhao S."/>
            <person name="Lieberman T.D."/>
            <person name="Swanson P.K."/>
            <person name="Smith M."/>
            <person name="Roesemann S."/>
            <person name="Alexander J.E."/>
            <person name="Rich S.A."/>
            <person name="Livny J."/>
            <person name="Vlamakis H."/>
            <person name="Clish C."/>
            <person name="Bullock K."/>
            <person name="Deik A."/>
            <person name="Scott J."/>
            <person name="Pierce K.A."/>
            <person name="Xavier R.J."/>
            <person name="Alm E.J."/>
        </authorList>
    </citation>
    <scope>NUCLEOTIDE SEQUENCE [LARGE SCALE GENOMIC DNA]</scope>
    <source>
        <strain evidence="3 7">BIOML-A6</strain>
        <strain evidence="2 6">BIOML-A7</strain>
    </source>
</reference>
<evidence type="ECO:0000313" key="3">
    <source>
        <dbReference type="EMBL" id="KAA5420468.1"/>
    </source>
</evidence>
<dbReference type="EMBL" id="VVYW01000006">
    <property type="protein sequence ID" value="KAA5409660.1"/>
    <property type="molecule type" value="Genomic_DNA"/>
</dbReference>
<name>A0A0N7IEY1_9BACE</name>
<sequence>MKQARIYMKRWLGINERSKQLSTDTWYLNFANQLLSLIDESPLYSKKFEAEKVDAALSLAIYLQDAIAQSGGWKEFSNAYYGLYKSYLPFYTLTDEYLPDEINVEDISFIQWTLLSRYAIFEEDEVIIQNPHDSDLIEFSQKVYDVMDTAFEEAPICDEPSSPIWVMGLDLLEMPLVPLPEITPGMTLKKDVENCLSYSKGEPLLYFTTYDELRRFFVEELKWEDKNESLLPELRDERNFVIYANAKGMLIASNVSYCFCDPRNPTYNAEKAAAKGYKLFTYPGTCPFDLLKYGMAKGLLPDMQLPFPGGKEVLHDNWDFIARYFLCEYYEGE</sequence>
<evidence type="ECO:0000313" key="4">
    <source>
        <dbReference type="EMBL" id="MDT4510387.1"/>
    </source>
</evidence>
<evidence type="ECO:0000313" key="1">
    <source>
        <dbReference type="EMBL" id="ALJ58667.1"/>
    </source>
</evidence>
<dbReference type="PATRIC" id="fig|246787.4.peg.1450"/>
<evidence type="ECO:0000313" key="2">
    <source>
        <dbReference type="EMBL" id="KAA5409660.1"/>
    </source>
</evidence>
<gene>
    <name evidence="1" type="ORF">BcellWH2_01406</name>
    <name evidence="3" type="ORF">F2Y81_08165</name>
    <name evidence="2" type="ORF">F2Y86_08095</name>
    <name evidence="4" type="ORF">RO785_05275</name>
</gene>
<dbReference type="RefSeq" id="WP_007214913.1">
    <property type="nucleotide sequence ID" value="NZ_CABMLT010000001.1"/>
</dbReference>
<evidence type="ECO:0000313" key="6">
    <source>
        <dbReference type="Proteomes" id="UP000325055"/>
    </source>
</evidence>
<dbReference type="InterPro" id="IPR024214">
    <property type="entry name" value="DUF3843"/>
</dbReference>